<evidence type="ECO:0000256" key="4">
    <source>
        <dbReference type="ARBA" id="ARBA00022454"/>
    </source>
</evidence>
<dbReference type="PANTHER" id="PTHR16040:SF7">
    <property type="entry name" value="AUSTRALIN, ISOFORM A-RELATED"/>
    <property type="match status" value="1"/>
</dbReference>
<evidence type="ECO:0000256" key="3">
    <source>
        <dbReference type="ARBA" id="ARBA00009914"/>
    </source>
</evidence>
<dbReference type="GO" id="GO:0051233">
    <property type="term" value="C:spindle midzone"/>
    <property type="evidence" value="ECO:0007669"/>
    <property type="project" value="TreeGrafter"/>
</dbReference>
<dbReference type="Pfam" id="PF10444">
    <property type="entry name" value="Nbl1_Borealin_N"/>
    <property type="match status" value="1"/>
</dbReference>
<evidence type="ECO:0000259" key="11">
    <source>
        <dbReference type="Pfam" id="PF10444"/>
    </source>
</evidence>
<name>A0A165TTQ5_9APHY</name>
<dbReference type="Proteomes" id="UP000076727">
    <property type="component" value="Unassembled WGS sequence"/>
</dbReference>
<feature type="region of interest" description="Disordered" evidence="10">
    <location>
        <begin position="107"/>
        <end position="256"/>
    </location>
</feature>
<dbReference type="STRING" id="1314783.A0A165TTQ5"/>
<gene>
    <name evidence="12" type="ORF">DAEQUDRAFT_702982</name>
</gene>
<dbReference type="GO" id="GO:0000070">
    <property type="term" value="P:mitotic sister chromatid segregation"/>
    <property type="evidence" value="ECO:0007669"/>
    <property type="project" value="TreeGrafter"/>
</dbReference>
<keyword evidence="8" id="KW-0131">Cell cycle</keyword>
<keyword evidence="5" id="KW-0132">Cell division</keyword>
<evidence type="ECO:0000313" key="12">
    <source>
        <dbReference type="EMBL" id="KZT73936.1"/>
    </source>
</evidence>
<feature type="compositionally biased region" description="Polar residues" evidence="10">
    <location>
        <begin position="340"/>
        <end position="358"/>
    </location>
</feature>
<evidence type="ECO:0000256" key="1">
    <source>
        <dbReference type="ARBA" id="ARBA00004123"/>
    </source>
</evidence>
<keyword evidence="4" id="KW-0158">Chromosome</keyword>
<feature type="compositionally biased region" description="Low complexity" evidence="10">
    <location>
        <begin position="303"/>
        <end position="315"/>
    </location>
</feature>
<feature type="region of interest" description="Disordered" evidence="10">
    <location>
        <begin position="274"/>
        <end position="367"/>
    </location>
</feature>
<dbReference type="PANTHER" id="PTHR16040">
    <property type="entry name" value="AUSTRALIN, ISOFORM A-RELATED"/>
    <property type="match status" value="1"/>
</dbReference>
<feature type="compositionally biased region" description="Polar residues" evidence="10">
    <location>
        <begin position="317"/>
        <end position="333"/>
    </location>
</feature>
<evidence type="ECO:0000256" key="6">
    <source>
        <dbReference type="ARBA" id="ARBA00022776"/>
    </source>
</evidence>
<dbReference type="GO" id="GO:0005634">
    <property type="term" value="C:nucleus"/>
    <property type="evidence" value="ECO:0007669"/>
    <property type="project" value="UniProtKB-SubCell"/>
</dbReference>
<evidence type="ECO:0000256" key="8">
    <source>
        <dbReference type="ARBA" id="ARBA00023306"/>
    </source>
</evidence>
<dbReference type="OrthoDB" id="2392550at2759"/>
<keyword evidence="6" id="KW-0498">Mitosis</keyword>
<evidence type="ECO:0000256" key="10">
    <source>
        <dbReference type="SAM" id="MobiDB-lite"/>
    </source>
</evidence>
<dbReference type="EMBL" id="KV429035">
    <property type="protein sequence ID" value="KZT73936.1"/>
    <property type="molecule type" value="Genomic_DNA"/>
</dbReference>
<organism evidence="12 13">
    <name type="scientific">Daedalea quercina L-15889</name>
    <dbReference type="NCBI Taxonomy" id="1314783"/>
    <lineage>
        <taxon>Eukaryota</taxon>
        <taxon>Fungi</taxon>
        <taxon>Dikarya</taxon>
        <taxon>Basidiomycota</taxon>
        <taxon>Agaricomycotina</taxon>
        <taxon>Agaricomycetes</taxon>
        <taxon>Polyporales</taxon>
        <taxon>Fomitopsis</taxon>
    </lineage>
</organism>
<keyword evidence="13" id="KW-1185">Reference proteome</keyword>
<keyword evidence="7" id="KW-0539">Nucleus</keyword>
<evidence type="ECO:0000256" key="5">
    <source>
        <dbReference type="ARBA" id="ARBA00022618"/>
    </source>
</evidence>
<proteinExistence type="inferred from homology"/>
<comment type="subcellular location">
    <subcellularLocation>
        <location evidence="2">Chromosome</location>
        <location evidence="2">Centromere</location>
    </subcellularLocation>
    <subcellularLocation>
        <location evidence="1">Nucleus</location>
    </subcellularLocation>
</comment>
<sequence>MFGSPSKKRYSAEEKRQLLANLDLEVEHRTNQIQAWLADALDNLRLRGESQISRIPRVVRDITLAEFAKYNGNVQECVKAMARDALGTDQNGMDRTTLKRKWAVSQEEANAVAGPSSGAGLRDVESSRGFKSARTAAATPRKKPSSTVSSTAQKPRFAMPRTPGAARPLQRVPSTVMASPSPHKLATIKPSSYSKPASRPASPSKLPSPLKKPHPNHPTRTARPPSSSTFNPTLPPQPRWPRMDESMMSANGSPLANPYQLGLDGYLKTVTERDGDELGDIDGSDTETPRHPNGLQMLKKKSSIIIRSSSLSLASQGGHSRTNSQSSLAQSHASRPAHSRNASRTETNGFVPTRTNHPPNGDDVPEPVPLLSLSALVSVPTKDGHVLEFDPLRTSPEEIDALEGITDSAKEQAKEDMARLIQAAMNRWKIS</sequence>
<protein>
    <recommendedName>
        <fullName evidence="11">Borealin N-terminal domain-containing protein</fullName>
    </recommendedName>
</protein>
<feature type="compositionally biased region" description="Low complexity" evidence="10">
    <location>
        <begin position="189"/>
        <end position="209"/>
    </location>
</feature>
<comment type="similarity">
    <text evidence="3">Belongs to the borealin family.</text>
</comment>
<dbReference type="GO" id="GO:0051301">
    <property type="term" value="P:cell division"/>
    <property type="evidence" value="ECO:0007669"/>
    <property type="project" value="UniProtKB-KW"/>
</dbReference>
<evidence type="ECO:0000256" key="9">
    <source>
        <dbReference type="ARBA" id="ARBA00023328"/>
    </source>
</evidence>
<dbReference type="AlphaFoldDB" id="A0A165TTQ5"/>
<reference evidence="12 13" key="1">
    <citation type="journal article" date="2016" name="Mol. Biol. Evol.">
        <title>Comparative Genomics of Early-Diverging Mushroom-Forming Fungi Provides Insights into the Origins of Lignocellulose Decay Capabilities.</title>
        <authorList>
            <person name="Nagy L.G."/>
            <person name="Riley R."/>
            <person name="Tritt A."/>
            <person name="Adam C."/>
            <person name="Daum C."/>
            <person name="Floudas D."/>
            <person name="Sun H."/>
            <person name="Yadav J.S."/>
            <person name="Pangilinan J."/>
            <person name="Larsson K.H."/>
            <person name="Matsuura K."/>
            <person name="Barry K."/>
            <person name="Labutti K."/>
            <person name="Kuo R."/>
            <person name="Ohm R.A."/>
            <person name="Bhattacharya S.S."/>
            <person name="Shirouzu T."/>
            <person name="Yoshinaga Y."/>
            <person name="Martin F.M."/>
            <person name="Grigoriev I.V."/>
            <person name="Hibbett D.S."/>
        </authorList>
    </citation>
    <scope>NUCLEOTIDE SEQUENCE [LARGE SCALE GENOMIC DNA]</scope>
    <source>
        <strain evidence="12 13">L-15889</strain>
    </source>
</reference>
<evidence type="ECO:0000256" key="2">
    <source>
        <dbReference type="ARBA" id="ARBA00004584"/>
    </source>
</evidence>
<dbReference type="GO" id="GO:0032133">
    <property type="term" value="C:chromosome passenger complex"/>
    <property type="evidence" value="ECO:0007669"/>
    <property type="project" value="TreeGrafter"/>
</dbReference>
<evidence type="ECO:0000313" key="13">
    <source>
        <dbReference type="Proteomes" id="UP000076727"/>
    </source>
</evidence>
<keyword evidence="9" id="KW-0137">Centromere</keyword>
<dbReference type="InterPro" id="IPR018867">
    <property type="entry name" value="Cell_div_borealin"/>
</dbReference>
<evidence type="ECO:0000256" key="7">
    <source>
        <dbReference type="ARBA" id="ARBA00023242"/>
    </source>
</evidence>
<feature type="domain" description="Borealin N-terminal" evidence="11">
    <location>
        <begin position="14"/>
        <end position="69"/>
    </location>
</feature>
<accession>A0A165TTQ5</accession>
<dbReference type="InterPro" id="IPR018851">
    <property type="entry name" value="Borealin_N"/>
</dbReference>
<feature type="compositionally biased region" description="Acidic residues" evidence="10">
    <location>
        <begin position="274"/>
        <end position="285"/>
    </location>
</feature>
<dbReference type="GO" id="GO:0000775">
    <property type="term" value="C:chromosome, centromeric region"/>
    <property type="evidence" value="ECO:0007669"/>
    <property type="project" value="UniProtKB-SubCell"/>
</dbReference>